<gene>
    <name evidence="2" type="ORF">BpHYR1_018562</name>
</gene>
<sequence>MNLSKEKNSLRLIRLKIYINFLRSLISSTTMLNLLIEFISHLSLIKLVTIFLVNLSSRKYLICRSISLSVSQLNEFRCNENPIQQGSSN</sequence>
<proteinExistence type="predicted"/>
<feature type="transmembrane region" description="Helical" evidence="1">
    <location>
        <begin position="38"/>
        <end position="55"/>
    </location>
</feature>
<evidence type="ECO:0000313" key="3">
    <source>
        <dbReference type="Proteomes" id="UP000276133"/>
    </source>
</evidence>
<name>A0A3M7PYD0_BRAPC</name>
<dbReference type="Proteomes" id="UP000276133">
    <property type="component" value="Unassembled WGS sequence"/>
</dbReference>
<keyword evidence="1" id="KW-0812">Transmembrane</keyword>
<organism evidence="2 3">
    <name type="scientific">Brachionus plicatilis</name>
    <name type="common">Marine rotifer</name>
    <name type="synonym">Brachionus muelleri</name>
    <dbReference type="NCBI Taxonomy" id="10195"/>
    <lineage>
        <taxon>Eukaryota</taxon>
        <taxon>Metazoa</taxon>
        <taxon>Spiralia</taxon>
        <taxon>Gnathifera</taxon>
        <taxon>Rotifera</taxon>
        <taxon>Eurotatoria</taxon>
        <taxon>Monogononta</taxon>
        <taxon>Pseudotrocha</taxon>
        <taxon>Ploima</taxon>
        <taxon>Brachionidae</taxon>
        <taxon>Brachionus</taxon>
    </lineage>
</organism>
<keyword evidence="3" id="KW-1185">Reference proteome</keyword>
<dbReference type="AlphaFoldDB" id="A0A3M7PYD0"/>
<evidence type="ECO:0000256" key="1">
    <source>
        <dbReference type="SAM" id="Phobius"/>
    </source>
</evidence>
<reference evidence="2 3" key="1">
    <citation type="journal article" date="2018" name="Sci. Rep.">
        <title>Genomic signatures of local adaptation to the degree of environmental predictability in rotifers.</title>
        <authorList>
            <person name="Franch-Gras L."/>
            <person name="Hahn C."/>
            <person name="Garcia-Roger E.M."/>
            <person name="Carmona M.J."/>
            <person name="Serra M."/>
            <person name="Gomez A."/>
        </authorList>
    </citation>
    <scope>NUCLEOTIDE SEQUENCE [LARGE SCALE GENOMIC DNA]</scope>
    <source>
        <strain evidence="2">HYR1</strain>
    </source>
</reference>
<accession>A0A3M7PYD0</accession>
<keyword evidence="1" id="KW-1133">Transmembrane helix</keyword>
<evidence type="ECO:0000313" key="2">
    <source>
        <dbReference type="EMBL" id="RNA03741.1"/>
    </source>
</evidence>
<keyword evidence="1" id="KW-0472">Membrane</keyword>
<protein>
    <submittedName>
        <fullName evidence="2">Uncharacterized protein</fullName>
    </submittedName>
</protein>
<comment type="caution">
    <text evidence="2">The sequence shown here is derived from an EMBL/GenBank/DDBJ whole genome shotgun (WGS) entry which is preliminary data.</text>
</comment>
<dbReference type="EMBL" id="REGN01008377">
    <property type="protein sequence ID" value="RNA03741.1"/>
    <property type="molecule type" value="Genomic_DNA"/>
</dbReference>